<sequence>MTTTSGAQRREILFEFAYQGSVVRVSAIDPYTNTEVSMVGDPRLTEASLKAAALRKLKYVLRRDGKLP</sequence>
<keyword evidence="3" id="KW-1185">Reference proteome</keyword>
<comment type="caution">
    <text evidence="2">The sequence shown here is derived from an EMBL/GenBank/DDBJ whole genome shotgun (WGS) entry which is preliminary data.</text>
</comment>
<evidence type="ECO:0000259" key="1">
    <source>
        <dbReference type="Pfam" id="PF21839"/>
    </source>
</evidence>
<dbReference type="Proteomes" id="UP000324065">
    <property type="component" value="Unassembled WGS sequence"/>
</dbReference>
<proteinExistence type="predicted"/>
<dbReference type="AlphaFoldDB" id="A0A5M6I7P3"/>
<evidence type="ECO:0000313" key="3">
    <source>
        <dbReference type="Proteomes" id="UP000324065"/>
    </source>
</evidence>
<dbReference type="Pfam" id="PF21839">
    <property type="entry name" value="DUF6898"/>
    <property type="match status" value="1"/>
</dbReference>
<feature type="domain" description="DUF6898" evidence="1">
    <location>
        <begin position="10"/>
        <end position="64"/>
    </location>
</feature>
<name>A0A5M6I7P3_9PROT</name>
<dbReference type="InterPro" id="IPR054193">
    <property type="entry name" value="DUF6898"/>
</dbReference>
<dbReference type="RefSeq" id="WP_150063736.1">
    <property type="nucleotide sequence ID" value="NZ_JACIGJ010000020.1"/>
</dbReference>
<gene>
    <name evidence="2" type="ORF">F1188_17335</name>
</gene>
<organism evidence="2 3">
    <name type="scientific">Roseospira marina</name>
    <dbReference type="NCBI Taxonomy" id="140057"/>
    <lineage>
        <taxon>Bacteria</taxon>
        <taxon>Pseudomonadati</taxon>
        <taxon>Pseudomonadota</taxon>
        <taxon>Alphaproteobacteria</taxon>
        <taxon>Rhodospirillales</taxon>
        <taxon>Rhodospirillaceae</taxon>
        <taxon>Roseospira</taxon>
    </lineage>
</organism>
<reference evidence="2 3" key="1">
    <citation type="submission" date="2019-09" db="EMBL/GenBank/DDBJ databases">
        <title>Genome sequence of Roseospira marina, one of the more divergent members of the non-sulfur purple photosynthetic bacterial family, the Rhodospirillaceae.</title>
        <authorList>
            <person name="Meyer T."/>
            <person name="Kyndt J."/>
        </authorList>
    </citation>
    <scope>NUCLEOTIDE SEQUENCE [LARGE SCALE GENOMIC DNA]</scope>
    <source>
        <strain evidence="2 3">DSM 15113</strain>
    </source>
</reference>
<accession>A0A5M6I7P3</accession>
<evidence type="ECO:0000313" key="2">
    <source>
        <dbReference type="EMBL" id="KAA5604173.1"/>
    </source>
</evidence>
<dbReference type="OrthoDB" id="7362394at2"/>
<dbReference type="EMBL" id="VWPJ01000022">
    <property type="protein sequence ID" value="KAA5604173.1"/>
    <property type="molecule type" value="Genomic_DNA"/>
</dbReference>
<protein>
    <recommendedName>
        <fullName evidence="1">DUF6898 domain-containing protein</fullName>
    </recommendedName>
</protein>